<dbReference type="EMBL" id="JARGYT010000029">
    <property type="protein sequence ID" value="MDZ5762228.1"/>
    <property type="molecule type" value="Genomic_DNA"/>
</dbReference>
<evidence type="ECO:0000313" key="1">
    <source>
        <dbReference type="EMBL" id="MDZ5762228.1"/>
    </source>
</evidence>
<accession>A0ABU5L7X7</accession>
<name>A0ABU5L7X7_9RICK</name>
<sequence>MISSIRYDAFDQKLGYLIKDMIKIGVKGYILDDEKLTNKQMLIIDDRCGSTGGYYIHLFELSGSQVTSAYDTWYETLDMVRRHIKDRGINIKWME</sequence>
<keyword evidence="2" id="KW-1185">Reference proteome</keyword>
<proteinExistence type="predicted"/>
<organism evidence="1 2">
    <name type="scientific">Candidatus Cyrtobacter comes</name>
    <dbReference type="NCBI Taxonomy" id="675776"/>
    <lineage>
        <taxon>Bacteria</taxon>
        <taxon>Pseudomonadati</taxon>
        <taxon>Pseudomonadota</taxon>
        <taxon>Alphaproteobacteria</taxon>
        <taxon>Rickettsiales</taxon>
        <taxon>Candidatus Midichloriaceae</taxon>
        <taxon>Candidatus Cyrtobacter</taxon>
    </lineage>
</organism>
<dbReference type="Proteomes" id="UP001293791">
    <property type="component" value="Unassembled WGS sequence"/>
</dbReference>
<dbReference type="RefSeq" id="WP_322497707.1">
    <property type="nucleotide sequence ID" value="NZ_JARGYT010000029.1"/>
</dbReference>
<reference evidence="1 2" key="1">
    <citation type="submission" date="2023-02" db="EMBL/GenBank/DDBJ databases">
        <title>Host association and intracellularity evolved multiple times independently in the Rickettsiales.</title>
        <authorList>
            <person name="Castelli M."/>
            <person name="Nardi T."/>
            <person name="Gammuto L."/>
            <person name="Bellinzona G."/>
            <person name="Sabaneyeva E."/>
            <person name="Potekhin A."/>
            <person name="Serra V."/>
            <person name="Petroni G."/>
            <person name="Sassera D."/>
        </authorList>
    </citation>
    <scope>NUCLEOTIDE SEQUENCE [LARGE SCALE GENOMIC DNA]</scope>
    <source>
        <strain evidence="1 2">BOD18</strain>
    </source>
</reference>
<evidence type="ECO:0000313" key="2">
    <source>
        <dbReference type="Proteomes" id="UP001293791"/>
    </source>
</evidence>
<comment type="caution">
    <text evidence="1">The sequence shown here is derived from an EMBL/GenBank/DDBJ whole genome shotgun (WGS) entry which is preliminary data.</text>
</comment>
<gene>
    <name evidence="1" type="ORF">Cyrtocomes_00602</name>
</gene>
<protein>
    <submittedName>
        <fullName evidence="1">Uncharacterized protein</fullName>
    </submittedName>
</protein>